<gene>
    <name evidence="1" type="ORF">SDC9_206148</name>
</gene>
<accession>A0A645JFS2</accession>
<evidence type="ECO:0000313" key="1">
    <source>
        <dbReference type="EMBL" id="MPN58443.1"/>
    </source>
</evidence>
<sequence length="121" mass="13350">MAAELQAAGHRDVRPAGGLKIRRLEAFGPAVDPGRIVELPLAVQRFRQTAFIRIRLRGARVDRVVRKRVQPVYLEHARVVQPVQGGLGCLHGAPPVSPILRCPPQRTSTREKTARARGNIV</sequence>
<proteinExistence type="predicted"/>
<dbReference type="EMBL" id="VSSQ01131125">
    <property type="protein sequence ID" value="MPN58443.1"/>
    <property type="molecule type" value="Genomic_DNA"/>
</dbReference>
<reference evidence="1" key="1">
    <citation type="submission" date="2019-08" db="EMBL/GenBank/DDBJ databases">
        <authorList>
            <person name="Kucharzyk K."/>
            <person name="Murdoch R.W."/>
            <person name="Higgins S."/>
            <person name="Loffler F."/>
        </authorList>
    </citation>
    <scope>NUCLEOTIDE SEQUENCE</scope>
</reference>
<dbReference type="AlphaFoldDB" id="A0A645JFS2"/>
<name>A0A645JFS2_9ZZZZ</name>
<protein>
    <submittedName>
        <fullName evidence="1">Uncharacterized protein</fullName>
    </submittedName>
</protein>
<organism evidence="1">
    <name type="scientific">bioreactor metagenome</name>
    <dbReference type="NCBI Taxonomy" id="1076179"/>
    <lineage>
        <taxon>unclassified sequences</taxon>
        <taxon>metagenomes</taxon>
        <taxon>ecological metagenomes</taxon>
    </lineage>
</organism>
<comment type="caution">
    <text evidence="1">The sequence shown here is derived from an EMBL/GenBank/DDBJ whole genome shotgun (WGS) entry which is preliminary data.</text>
</comment>